<reference evidence="1 2" key="1">
    <citation type="journal article" date="2020" name="Front. Microbiol.">
        <title>Single-cell genomics of novel Actinobacteria with the Wood-Ljungdahl pathway discovered in a serpentinizing system.</title>
        <authorList>
            <person name="Merino N."/>
            <person name="Kawai M."/>
            <person name="Boyd E.S."/>
            <person name="Colman D.R."/>
            <person name="McGlynn S.E."/>
            <person name="Nealson K.H."/>
            <person name="Kurokawa K."/>
            <person name="Hongoh Y."/>
        </authorList>
    </citation>
    <scope>NUCLEOTIDE SEQUENCE [LARGE SCALE GENOMIC DNA]</scope>
    <source>
        <strain evidence="1 2">S25</strain>
    </source>
</reference>
<sequence>MLKVFTIGSINAINAIVNHGGYKKIVKDGLRFWVMFFYKVGYGINGLWRRGNNTDVAPSVKLNEFFCFCWY</sequence>
<protein>
    <submittedName>
        <fullName evidence="1">Uncharacterized protein</fullName>
    </submittedName>
</protein>
<evidence type="ECO:0000313" key="2">
    <source>
        <dbReference type="Proteomes" id="UP000543224"/>
    </source>
</evidence>
<dbReference type="AlphaFoldDB" id="A0A6V8P0D6"/>
<name>A0A6V8P0D6_9ACTN</name>
<gene>
    <name evidence="1" type="ORF">HKBW3S25_01465</name>
</gene>
<organism evidence="1 2">
    <name type="scientific">Candidatus Hakubella thermalkaliphila</name>
    <dbReference type="NCBI Taxonomy" id="2754717"/>
    <lineage>
        <taxon>Bacteria</taxon>
        <taxon>Bacillati</taxon>
        <taxon>Actinomycetota</taxon>
        <taxon>Actinomycetota incertae sedis</taxon>
        <taxon>Candidatus Hakubellales</taxon>
        <taxon>Candidatus Hakubellaceae</taxon>
        <taxon>Candidatus Hakubella</taxon>
    </lineage>
</organism>
<evidence type="ECO:0000313" key="1">
    <source>
        <dbReference type="EMBL" id="GFP25979.1"/>
    </source>
</evidence>
<proteinExistence type="predicted"/>
<accession>A0A6V8P0D6</accession>
<comment type="caution">
    <text evidence="1">The sequence shown here is derived from an EMBL/GenBank/DDBJ whole genome shotgun (WGS) entry which is preliminary data.</text>
</comment>
<dbReference type="Proteomes" id="UP000543224">
    <property type="component" value="Unassembled WGS sequence"/>
</dbReference>
<dbReference type="EMBL" id="BLRX01000293">
    <property type="protein sequence ID" value="GFP25979.1"/>
    <property type="molecule type" value="Genomic_DNA"/>
</dbReference>